<dbReference type="OMA" id="HIWDFKF"/>
<feature type="transmembrane region" description="Helical" evidence="7">
    <location>
        <begin position="190"/>
        <end position="209"/>
    </location>
</feature>
<evidence type="ECO:0000256" key="2">
    <source>
        <dbReference type="ARBA" id="ARBA00022692"/>
    </source>
</evidence>
<name>A0A8S8ZJV5_SORMA</name>
<dbReference type="InterPro" id="IPR052337">
    <property type="entry name" value="SAT4-like"/>
</dbReference>
<dbReference type="InterPro" id="IPR049326">
    <property type="entry name" value="Rhodopsin_dom_fungi"/>
</dbReference>
<gene>
    <name evidence="9" type="ORF">SMACR_07296</name>
</gene>
<feature type="domain" description="Rhodopsin" evidence="8">
    <location>
        <begin position="44"/>
        <end position="284"/>
    </location>
</feature>
<evidence type="ECO:0000256" key="4">
    <source>
        <dbReference type="ARBA" id="ARBA00023136"/>
    </source>
</evidence>
<feature type="transmembrane region" description="Helical" evidence="7">
    <location>
        <begin position="259"/>
        <end position="279"/>
    </location>
</feature>
<feature type="transmembrane region" description="Helical" evidence="7">
    <location>
        <begin position="27"/>
        <end position="48"/>
    </location>
</feature>
<evidence type="ECO:0000256" key="1">
    <source>
        <dbReference type="ARBA" id="ARBA00004141"/>
    </source>
</evidence>
<keyword evidence="4 7" id="KW-0472">Membrane</keyword>
<sequence>MRIPPEEVRNQWPEPNYDNPQRRGPGLIIVELIMLPLSLMFVALRLYVRGRLLGKTGWDDWLMIMATIFGTAVSILVILASTTYGWDKHLYDLTLNQLSDGRKISMAIQAVFIFSSSLAKVSILISYLALAPLDSLFRRLTKYAIVFIVAMNSGSFILLFTQCTPVESYWDVLLSDRDCIPEGFPLMTQAILTVVADFIVWVLPLPTFYRAQIPIHQRVILIVLFSAGLFVVFAACIRTYWIHYVVWKTWDPTWEGIQLWAWTAVEIHLGIMCGCVPYFKSLFKFWKGKTSKKGSSAGKSWSGSKGGAGLSGGGQIFTTSRVEIGVKKCVSFRSERSEEPLSPTRGAAMVSVDGLEEVELQEKRMNAFTTREGDVENQRHGGGGGYVQTSHGGHDGKWGFEFDGARAVMHNKSLSGGSTFGNRVEIRPGR</sequence>
<evidence type="ECO:0000313" key="9">
    <source>
        <dbReference type="EMBL" id="KAA8630333.1"/>
    </source>
</evidence>
<evidence type="ECO:0000256" key="7">
    <source>
        <dbReference type="SAM" id="Phobius"/>
    </source>
</evidence>
<protein>
    <recommendedName>
        <fullName evidence="8">Rhodopsin domain-containing protein</fullName>
    </recommendedName>
</protein>
<feature type="compositionally biased region" description="Low complexity" evidence="6">
    <location>
        <begin position="293"/>
        <end position="303"/>
    </location>
</feature>
<feature type="transmembrane region" description="Helical" evidence="7">
    <location>
        <begin position="60"/>
        <end position="86"/>
    </location>
</feature>
<comment type="subcellular location">
    <subcellularLocation>
        <location evidence="1">Membrane</location>
        <topology evidence="1">Multi-pass membrane protein</topology>
    </subcellularLocation>
</comment>
<dbReference type="GO" id="GO:0016020">
    <property type="term" value="C:membrane"/>
    <property type="evidence" value="ECO:0007669"/>
    <property type="project" value="UniProtKB-SubCell"/>
</dbReference>
<accession>A0A8S8ZJV5</accession>
<evidence type="ECO:0000256" key="6">
    <source>
        <dbReference type="SAM" id="MobiDB-lite"/>
    </source>
</evidence>
<feature type="transmembrane region" description="Helical" evidence="7">
    <location>
        <begin position="143"/>
        <end position="161"/>
    </location>
</feature>
<feature type="region of interest" description="Disordered" evidence="6">
    <location>
        <begin position="291"/>
        <end position="311"/>
    </location>
</feature>
<evidence type="ECO:0000256" key="5">
    <source>
        <dbReference type="ARBA" id="ARBA00038359"/>
    </source>
</evidence>
<dbReference type="PANTHER" id="PTHR33048">
    <property type="entry name" value="PTH11-LIKE INTEGRAL MEMBRANE PROTEIN (AFU_ORTHOLOGUE AFUA_5G11245)"/>
    <property type="match status" value="1"/>
</dbReference>
<organism evidence="9 10">
    <name type="scientific">Sordaria macrospora</name>
    <dbReference type="NCBI Taxonomy" id="5147"/>
    <lineage>
        <taxon>Eukaryota</taxon>
        <taxon>Fungi</taxon>
        <taxon>Dikarya</taxon>
        <taxon>Ascomycota</taxon>
        <taxon>Pezizomycotina</taxon>
        <taxon>Sordariomycetes</taxon>
        <taxon>Sordariomycetidae</taxon>
        <taxon>Sordariales</taxon>
        <taxon>Sordariaceae</taxon>
        <taxon>Sordaria</taxon>
    </lineage>
</organism>
<proteinExistence type="inferred from homology"/>
<evidence type="ECO:0000256" key="3">
    <source>
        <dbReference type="ARBA" id="ARBA00022989"/>
    </source>
</evidence>
<comment type="similarity">
    <text evidence="5">Belongs to the SAT4 family.</text>
</comment>
<evidence type="ECO:0000313" key="10">
    <source>
        <dbReference type="Proteomes" id="UP000433876"/>
    </source>
</evidence>
<dbReference type="AlphaFoldDB" id="A0A8S8ZJV5"/>
<keyword evidence="3 7" id="KW-1133">Transmembrane helix</keyword>
<evidence type="ECO:0000259" key="8">
    <source>
        <dbReference type="Pfam" id="PF20684"/>
    </source>
</evidence>
<dbReference type="VEuPathDB" id="FungiDB:SMAC_07296"/>
<keyword evidence="2 7" id="KW-0812">Transmembrane</keyword>
<comment type="caution">
    <text evidence="9">The sequence shown here is derived from an EMBL/GenBank/DDBJ whole genome shotgun (WGS) entry which is preliminary data.</text>
</comment>
<dbReference type="PANTHER" id="PTHR33048:SF129">
    <property type="entry name" value="INTEGRAL MEMBRANE PROTEIN-RELATED"/>
    <property type="match status" value="1"/>
</dbReference>
<feature type="transmembrane region" description="Helical" evidence="7">
    <location>
        <begin position="106"/>
        <end position="131"/>
    </location>
</feature>
<reference evidence="9 10" key="1">
    <citation type="submission" date="2017-07" db="EMBL/GenBank/DDBJ databases">
        <title>Genome sequence of the Sordaria macrospora wild type strain R19027.</title>
        <authorList>
            <person name="Nowrousian M."/>
            <person name="Teichert I."/>
            <person name="Kueck U."/>
        </authorList>
    </citation>
    <scope>NUCLEOTIDE SEQUENCE [LARGE SCALE GENOMIC DNA]</scope>
    <source>
        <strain evidence="9 10">R19027</strain>
        <tissue evidence="9">Mycelium</tissue>
    </source>
</reference>
<feature type="transmembrane region" description="Helical" evidence="7">
    <location>
        <begin position="221"/>
        <end position="247"/>
    </location>
</feature>
<dbReference type="Pfam" id="PF20684">
    <property type="entry name" value="Fung_rhodopsin"/>
    <property type="match status" value="1"/>
</dbReference>
<dbReference type="EMBL" id="NMPR01000107">
    <property type="protein sequence ID" value="KAA8630333.1"/>
    <property type="molecule type" value="Genomic_DNA"/>
</dbReference>
<dbReference type="Proteomes" id="UP000433876">
    <property type="component" value="Unassembled WGS sequence"/>
</dbReference>